<dbReference type="Pfam" id="PF13489">
    <property type="entry name" value="Methyltransf_23"/>
    <property type="match status" value="1"/>
</dbReference>
<reference evidence="2 3" key="1">
    <citation type="submission" date="2014-09" db="EMBL/GenBank/DDBJ databases">
        <title>A draft genome sequence for Xanthomonas axonopodis pv. vasculorum NCPPB 900.</title>
        <authorList>
            <person name="Harrison J."/>
            <person name="Studholme D.J."/>
        </authorList>
    </citation>
    <scope>NUCLEOTIDE SEQUENCE [LARGE SCALE GENOMIC DNA]</scope>
    <source>
        <strain evidence="2 3">NCPPB 900</strain>
    </source>
</reference>
<proteinExistence type="predicted"/>
<dbReference type="RefSeq" id="WP_042821261.1">
    <property type="nucleotide sequence ID" value="NZ_CP053649.1"/>
</dbReference>
<evidence type="ECO:0000313" key="3">
    <source>
        <dbReference type="Proteomes" id="UP000028012"/>
    </source>
</evidence>
<comment type="caution">
    <text evidence="2">The sequence shown here is derived from an EMBL/GenBank/DDBJ whole genome shotgun (WGS) entry which is preliminary data.</text>
</comment>
<dbReference type="GO" id="GO:0032259">
    <property type="term" value="P:methylation"/>
    <property type="evidence" value="ECO:0007669"/>
    <property type="project" value="UniProtKB-KW"/>
</dbReference>
<dbReference type="Gene3D" id="3.40.50.150">
    <property type="entry name" value="Vaccinia Virus protein VP39"/>
    <property type="match status" value="1"/>
</dbReference>
<keyword evidence="2" id="KW-0489">Methyltransferase</keyword>
<dbReference type="PANTHER" id="PTHR43861:SF3">
    <property type="entry name" value="PUTATIVE (AFU_ORTHOLOGUE AFUA_2G14390)-RELATED"/>
    <property type="match status" value="1"/>
</dbReference>
<accession>A0A098Q3A1</accession>
<name>A0A098Q3A1_9XANT</name>
<dbReference type="SUPFAM" id="SSF53335">
    <property type="entry name" value="S-adenosyl-L-methionine-dependent methyltransferases"/>
    <property type="match status" value="1"/>
</dbReference>
<dbReference type="InterPro" id="IPR029063">
    <property type="entry name" value="SAM-dependent_MTases_sf"/>
</dbReference>
<dbReference type="eggNOG" id="COG2226">
    <property type="taxonomic scope" value="Bacteria"/>
</dbReference>
<dbReference type="CDD" id="cd02440">
    <property type="entry name" value="AdoMet_MTases"/>
    <property type="match status" value="1"/>
</dbReference>
<dbReference type="STRING" id="325777.GW15_0203170"/>
<evidence type="ECO:0000256" key="1">
    <source>
        <dbReference type="ARBA" id="ARBA00022679"/>
    </source>
</evidence>
<evidence type="ECO:0000313" key="2">
    <source>
        <dbReference type="EMBL" id="KGE53328.1"/>
    </source>
</evidence>
<dbReference type="GeneID" id="58004635"/>
<organism evidence="2 3">
    <name type="scientific">Xanthomonas axonopodis pv. vasculorum</name>
    <dbReference type="NCBI Taxonomy" id="325777"/>
    <lineage>
        <taxon>Bacteria</taxon>
        <taxon>Pseudomonadati</taxon>
        <taxon>Pseudomonadota</taxon>
        <taxon>Gammaproteobacteria</taxon>
        <taxon>Lysobacterales</taxon>
        <taxon>Lysobacteraceae</taxon>
        <taxon>Xanthomonas</taxon>
    </lineage>
</organism>
<dbReference type="AlphaFoldDB" id="A0A098Q3A1"/>
<dbReference type="GO" id="GO:0008168">
    <property type="term" value="F:methyltransferase activity"/>
    <property type="evidence" value="ECO:0007669"/>
    <property type="project" value="UniProtKB-KW"/>
</dbReference>
<protein>
    <submittedName>
        <fullName evidence="2">rRNA adenine methyltransferase</fullName>
    </submittedName>
</protein>
<dbReference type="PANTHER" id="PTHR43861">
    <property type="entry name" value="TRANS-ACONITATE 2-METHYLTRANSFERASE-RELATED"/>
    <property type="match status" value="1"/>
</dbReference>
<dbReference type="EMBL" id="JPHD02000031">
    <property type="protein sequence ID" value="KGE53328.1"/>
    <property type="molecule type" value="Genomic_DNA"/>
</dbReference>
<sequence length="228" mass="25713">MTQWQSVLIEQQHYYDDRAAEYDDWWFRRGSFDEGEAANARWREEAAHVQDALDAAALQGDILELAAGTGIWSIQLLPTAQTLTLVDGSAQMLMINPATRDRRVRTVQADLFQWQATRTYDAVVFAFWISHVPRELLPQFLRQVADALDAGGKFFFVDNLPKPEALSPHVVGLEGQLMQRRLRNGNVSTIVKNYYTTSELQTACSAAGLEVTVGQTPTFFQYGVGVRR</sequence>
<gene>
    <name evidence="2" type="ORF">GW15_0203170</name>
</gene>
<dbReference type="HOGENOM" id="CLU_106737_0_0_6"/>
<dbReference type="Proteomes" id="UP000028012">
    <property type="component" value="Unassembled WGS sequence"/>
</dbReference>
<keyword evidence="1 2" id="KW-0808">Transferase</keyword>